<evidence type="ECO:0000256" key="1">
    <source>
        <dbReference type="SAM" id="MobiDB-lite"/>
    </source>
</evidence>
<feature type="region of interest" description="Disordered" evidence="1">
    <location>
        <begin position="50"/>
        <end position="77"/>
    </location>
</feature>
<dbReference type="Gene3D" id="3.40.50.720">
    <property type="entry name" value="NAD(P)-binding Rossmann-like Domain"/>
    <property type="match status" value="1"/>
</dbReference>
<name>A0ABY4R2G2_9ACTN</name>
<gene>
    <name evidence="2" type="ORF">M6D93_06950</name>
</gene>
<protein>
    <submittedName>
        <fullName evidence="2">ThiF family adenylyltransferase</fullName>
    </submittedName>
</protein>
<keyword evidence="2" id="KW-0808">Transferase</keyword>
<dbReference type="Proteomes" id="UP001056336">
    <property type="component" value="Chromosome"/>
</dbReference>
<dbReference type="RefSeq" id="WP_249773628.1">
    <property type="nucleotide sequence ID" value="NZ_CP097332.1"/>
</dbReference>
<dbReference type="SUPFAM" id="SSF69572">
    <property type="entry name" value="Activating enzymes of the ubiquitin-like proteins"/>
    <property type="match status" value="1"/>
</dbReference>
<dbReference type="EMBL" id="CP097332">
    <property type="protein sequence ID" value="UQX89732.1"/>
    <property type="molecule type" value="Genomic_DNA"/>
</dbReference>
<sequence>MSAQPSPLVRPSGHLNTGAAVLWRDTDVVQLELGHRRLVLDQLDTHALAQLLGPGPDEDASPDRASPAHPVDSGDYPPDPTIPKLRHALCEAGLLTVPDPVEAHEPQLSARLWADRSALAADFGGQADQVLHARANSIVIVRGRSRIAAGVASTLAAAGLGWVHVATSGEVSAAETCPGGLDARDEGRRFALAGAEAVHRVAPTTETARPGDDRQADLVVLTDPSDTEAIAPSLQRDGIAHLEAGVTGRHAVIGPLVVPGSSSCLNCADLHRRDRDPGWPLLAVQLTANAGRRISSDVALCVATAGVVAQEVLSFLDSGGAATMNGTLEWQLPDFRLRRRSWPPHPACGCGVSAGSLPRLQNGEVIRR</sequence>
<accession>A0ABY4R2G2</accession>
<dbReference type="InterPro" id="IPR035985">
    <property type="entry name" value="Ubiquitin-activating_enz"/>
</dbReference>
<keyword evidence="3" id="KW-1185">Reference proteome</keyword>
<reference evidence="2" key="2">
    <citation type="submission" date="2022-05" db="EMBL/GenBank/DDBJ databases">
        <authorList>
            <person name="Kim J.-S."/>
            <person name="Lee K."/>
            <person name="Suh M."/>
            <person name="Eom M."/>
            <person name="Kim J.-S."/>
            <person name="Kim D.-S."/>
            <person name="Ko S.-H."/>
            <person name="Shin Y."/>
            <person name="Lee J.-S."/>
        </authorList>
    </citation>
    <scope>NUCLEOTIDE SEQUENCE</scope>
    <source>
        <strain evidence="2">N237</strain>
    </source>
</reference>
<reference evidence="2" key="1">
    <citation type="journal article" date="2018" name="Int. J. Syst. Evol. Microbiol.">
        <title>Jatrophihabitans telluris sp. nov., isolated from sediment soil of lava forest wetlands and the emended description of the genus Jatrophihabitans.</title>
        <authorList>
            <person name="Lee K.C."/>
            <person name="Suh M.K."/>
            <person name="Eom M.K."/>
            <person name="Kim K.K."/>
            <person name="Kim J.S."/>
            <person name="Kim D.S."/>
            <person name="Ko S.H."/>
            <person name="Shin Y.K."/>
            <person name="Lee J.S."/>
        </authorList>
    </citation>
    <scope>NUCLEOTIDE SEQUENCE</scope>
    <source>
        <strain evidence="2">N237</strain>
    </source>
</reference>
<evidence type="ECO:0000313" key="2">
    <source>
        <dbReference type="EMBL" id="UQX89732.1"/>
    </source>
</evidence>
<keyword evidence="2" id="KW-0548">Nucleotidyltransferase</keyword>
<proteinExistence type="predicted"/>
<dbReference type="GO" id="GO:0016779">
    <property type="term" value="F:nucleotidyltransferase activity"/>
    <property type="evidence" value="ECO:0007669"/>
    <property type="project" value="UniProtKB-KW"/>
</dbReference>
<evidence type="ECO:0000313" key="3">
    <source>
        <dbReference type="Proteomes" id="UP001056336"/>
    </source>
</evidence>
<organism evidence="2 3">
    <name type="scientific">Jatrophihabitans telluris</name>
    <dbReference type="NCBI Taxonomy" id="2038343"/>
    <lineage>
        <taxon>Bacteria</taxon>
        <taxon>Bacillati</taxon>
        <taxon>Actinomycetota</taxon>
        <taxon>Actinomycetes</taxon>
        <taxon>Jatrophihabitantales</taxon>
        <taxon>Jatrophihabitantaceae</taxon>
        <taxon>Jatrophihabitans</taxon>
    </lineage>
</organism>